<dbReference type="RefSeq" id="WP_078795572.1">
    <property type="nucleotide sequence ID" value="NZ_CP040516.1"/>
</dbReference>
<dbReference type="EMBL" id="JAUCQJ010000002">
    <property type="protein sequence ID" value="MDQ8748827.1"/>
    <property type="molecule type" value="Genomic_DNA"/>
</dbReference>
<dbReference type="AlphaFoldDB" id="A0ABD5B656"/>
<comment type="caution">
    <text evidence="1">The sequence shown here is derived from an EMBL/GenBank/DDBJ whole genome shotgun (WGS) entry which is preliminary data.</text>
</comment>
<keyword evidence="1" id="KW-0808">Transferase</keyword>
<dbReference type="PANTHER" id="PTHR43861">
    <property type="entry name" value="TRANS-ACONITATE 2-METHYLTRANSFERASE-RELATED"/>
    <property type="match status" value="1"/>
</dbReference>
<dbReference type="SUPFAM" id="SSF53335">
    <property type="entry name" value="S-adenosyl-L-methionine-dependent methyltransferases"/>
    <property type="match status" value="1"/>
</dbReference>
<dbReference type="GO" id="GO:0008168">
    <property type="term" value="F:methyltransferase activity"/>
    <property type="evidence" value="ECO:0007669"/>
    <property type="project" value="UniProtKB-KW"/>
</dbReference>
<dbReference type="EC" id="2.1.1.-" evidence="1"/>
<accession>A0ABD5B656</accession>
<evidence type="ECO:0000313" key="2">
    <source>
        <dbReference type="Proteomes" id="UP001239265"/>
    </source>
</evidence>
<reference evidence="1 2" key="1">
    <citation type="submission" date="2023-06" db="EMBL/GenBank/DDBJ databases">
        <title>Nosocomial Elizabethkingia miricola genome.</title>
        <authorList>
            <person name="Morgado S."/>
            <person name="Fonseca E."/>
            <person name="Freitas F."/>
            <person name="Vicente A.C."/>
        </authorList>
    </citation>
    <scope>NUCLEOTIDE SEQUENCE [LARGE SCALE GENOMIC DNA]</scope>
    <source>
        <strain evidence="1 2">EM15</strain>
    </source>
</reference>
<gene>
    <name evidence="1" type="ORF">QT385_09270</name>
</gene>
<dbReference type="CDD" id="cd02440">
    <property type="entry name" value="AdoMet_MTases"/>
    <property type="match status" value="1"/>
</dbReference>
<organism evidence="1 2">
    <name type="scientific">Elizabethkingia miricola</name>
    <name type="common">Chryseobacterium miricola</name>
    <dbReference type="NCBI Taxonomy" id="172045"/>
    <lineage>
        <taxon>Bacteria</taxon>
        <taxon>Pseudomonadati</taxon>
        <taxon>Bacteroidota</taxon>
        <taxon>Flavobacteriia</taxon>
        <taxon>Flavobacteriales</taxon>
        <taxon>Weeksellaceae</taxon>
        <taxon>Elizabethkingia</taxon>
    </lineage>
</organism>
<sequence>MTIKKCKICNETLENVFNAREMMFGTRKEFPYAQCSNCQTIQILEIPKDIASYYPDYYYSFKQYIPPITGSKAILKRLLKKYRIKKHGHEILEQLRPLNILPNQRILDIGCGRGKLICEMFNYGYKNIQGVDRFIPQEYQYGHNVKVLKNDLSELKNNNYDLLMMHHVFEHMEEPMSELAKAYKLLKNNGYLMIRIPVVNNAWSVYHRDWVQLDAPRHFFIHTEKSISIMAEKVGFTVADVVYDSNSMQFWGSELYKKDIPLINEVSKEFIKPEDFFSPSEIAGYEQSAKELNYNNKGDQAIFYLQKKVH</sequence>
<name>A0ABD5B656_ELIMR</name>
<dbReference type="Proteomes" id="UP001239265">
    <property type="component" value="Unassembled WGS sequence"/>
</dbReference>
<dbReference type="Gene3D" id="3.40.50.150">
    <property type="entry name" value="Vaccinia Virus protein VP39"/>
    <property type="match status" value="1"/>
</dbReference>
<dbReference type="Pfam" id="PF13489">
    <property type="entry name" value="Methyltransf_23"/>
    <property type="match status" value="1"/>
</dbReference>
<keyword evidence="1" id="KW-0489">Methyltransferase</keyword>
<dbReference type="GO" id="GO:0032259">
    <property type="term" value="P:methylation"/>
    <property type="evidence" value="ECO:0007669"/>
    <property type="project" value="UniProtKB-KW"/>
</dbReference>
<protein>
    <submittedName>
        <fullName evidence="1">Class I SAM-dependent methyltransferase</fullName>
        <ecNumber evidence="1">2.1.1.-</ecNumber>
    </submittedName>
</protein>
<evidence type="ECO:0000313" key="1">
    <source>
        <dbReference type="EMBL" id="MDQ8748827.1"/>
    </source>
</evidence>
<proteinExistence type="predicted"/>
<dbReference type="InterPro" id="IPR029063">
    <property type="entry name" value="SAM-dependent_MTases_sf"/>
</dbReference>